<dbReference type="AlphaFoldDB" id="A0A6J4PNM8"/>
<feature type="compositionally biased region" description="Basic residues" evidence="1">
    <location>
        <begin position="9"/>
        <end position="20"/>
    </location>
</feature>
<evidence type="ECO:0000256" key="1">
    <source>
        <dbReference type="SAM" id="MobiDB-lite"/>
    </source>
</evidence>
<reference evidence="2" key="1">
    <citation type="submission" date="2020-02" db="EMBL/GenBank/DDBJ databases">
        <authorList>
            <person name="Meier V. D."/>
        </authorList>
    </citation>
    <scope>NUCLEOTIDE SEQUENCE</scope>
    <source>
        <strain evidence="2">AVDCRST_MAG15</strain>
    </source>
</reference>
<name>A0A6J4PNM8_9RHOB</name>
<feature type="region of interest" description="Disordered" evidence="1">
    <location>
        <begin position="120"/>
        <end position="143"/>
    </location>
</feature>
<feature type="compositionally biased region" description="Basic and acidic residues" evidence="1">
    <location>
        <begin position="120"/>
        <end position="131"/>
    </location>
</feature>
<feature type="non-terminal residue" evidence="2">
    <location>
        <position position="143"/>
    </location>
</feature>
<feature type="region of interest" description="Disordered" evidence="1">
    <location>
        <begin position="1"/>
        <end position="28"/>
    </location>
</feature>
<dbReference type="GO" id="GO:0016491">
    <property type="term" value="F:oxidoreductase activity"/>
    <property type="evidence" value="ECO:0007669"/>
    <property type="project" value="UniProtKB-KW"/>
</dbReference>
<evidence type="ECO:0000313" key="2">
    <source>
        <dbReference type="EMBL" id="CAA9415659.1"/>
    </source>
</evidence>
<keyword evidence="2" id="KW-0560">Oxidoreductase</keyword>
<feature type="non-terminal residue" evidence="2">
    <location>
        <position position="1"/>
    </location>
</feature>
<protein>
    <submittedName>
        <fullName evidence="2">Cytochrome c oxidase polypeptide III</fullName>
        <ecNumber evidence="2">1.9.3.1</ecNumber>
    </submittedName>
</protein>
<gene>
    <name evidence="2" type="ORF">AVDCRST_MAG15-1869</name>
</gene>
<sequence length="143" mass="14449">GTQRQAARGGHRHDRPRMGRHPGVEQPHAPLVGVDLLRHDRLGRGLYARLSGLAAGERGHLGPSGVFDPGGRGGGHRVRGDGAGGDHGAAGQCRPRAAAQRPGASCLCGGCGGFGVPGELRDLPRGGRERGAGGGLSVAAGRR</sequence>
<feature type="region of interest" description="Disordered" evidence="1">
    <location>
        <begin position="58"/>
        <end position="96"/>
    </location>
</feature>
<accession>A0A6J4PNM8</accession>
<organism evidence="2">
    <name type="scientific">uncultured Rubellimicrobium sp</name>
    <dbReference type="NCBI Taxonomy" id="543078"/>
    <lineage>
        <taxon>Bacteria</taxon>
        <taxon>Pseudomonadati</taxon>
        <taxon>Pseudomonadota</taxon>
        <taxon>Alphaproteobacteria</taxon>
        <taxon>Rhodobacterales</taxon>
        <taxon>Roseobacteraceae</taxon>
        <taxon>Rubellimicrobium</taxon>
        <taxon>environmental samples</taxon>
    </lineage>
</organism>
<proteinExistence type="predicted"/>
<dbReference type="EC" id="1.9.3.1" evidence="2"/>
<dbReference type="EMBL" id="CADCUU010000266">
    <property type="protein sequence ID" value="CAA9415659.1"/>
    <property type="molecule type" value="Genomic_DNA"/>
</dbReference>